<feature type="compositionally biased region" description="Polar residues" evidence="1">
    <location>
        <begin position="514"/>
        <end position="532"/>
    </location>
</feature>
<keyword evidence="2" id="KW-0812">Transmembrane</keyword>
<name>A0AAV8RSK7_ENSVE</name>
<dbReference type="PANTHER" id="PTHR36308">
    <property type="entry name" value="DENTIN SIALOPHOSPHOPROTEIN-RELATED"/>
    <property type="match status" value="1"/>
</dbReference>
<organism evidence="4 5">
    <name type="scientific">Ensete ventricosum</name>
    <name type="common">Abyssinian banana</name>
    <name type="synonym">Musa ensete</name>
    <dbReference type="NCBI Taxonomy" id="4639"/>
    <lineage>
        <taxon>Eukaryota</taxon>
        <taxon>Viridiplantae</taxon>
        <taxon>Streptophyta</taxon>
        <taxon>Embryophyta</taxon>
        <taxon>Tracheophyta</taxon>
        <taxon>Spermatophyta</taxon>
        <taxon>Magnoliopsida</taxon>
        <taxon>Liliopsida</taxon>
        <taxon>Zingiberales</taxon>
        <taxon>Musaceae</taxon>
        <taxon>Ensete</taxon>
    </lineage>
</organism>
<feature type="region of interest" description="Disordered" evidence="1">
    <location>
        <begin position="355"/>
        <end position="407"/>
    </location>
</feature>
<dbReference type="AlphaFoldDB" id="A0AAV8RSK7"/>
<gene>
    <name evidence="4" type="ORF">OPV22_006405</name>
</gene>
<comment type="caution">
    <text evidence="4">The sequence shown here is derived from an EMBL/GenBank/DDBJ whole genome shotgun (WGS) entry which is preliminary data.</text>
</comment>
<proteinExistence type="predicted"/>
<evidence type="ECO:0000256" key="2">
    <source>
        <dbReference type="SAM" id="Phobius"/>
    </source>
</evidence>
<keyword evidence="2" id="KW-0472">Membrane</keyword>
<reference evidence="4 5" key="1">
    <citation type="submission" date="2022-12" db="EMBL/GenBank/DDBJ databases">
        <title>Chromosome-scale assembly of the Ensete ventricosum genome.</title>
        <authorList>
            <person name="Dussert Y."/>
            <person name="Stocks J."/>
            <person name="Wendawek A."/>
            <person name="Woldeyes F."/>
            <person name="Nichols R.A."/>
            <person name="Borrell J.S."/>
        </authorList>
    </citation>
    <scope>NUCLEOTIDE SEQUENCE [LARGE SCALE GENOMIC DNA]</scope>
    <source>
        <strain evidence="5">cv. Maze</strain>
        <tissue evidence="4">Seeds</tissue>
    </source>
</reference>
<feature type="compositionally biased region" description="Basic and acidic residues" evidence="1">
    <location>
        <begin position="195"/>
        <end position="208"/>
    </location>
</feature>
<keyword evidence="5" id="KW-1185">Reference proteome</keyword>
<evidence type="ECO:0000313" key="4">
    <source>
        <dbReference type="EMBL" id="KAJ8505519.1"/>
    </source>
</evidence>
<feature type="compositionally biased region" description="Polar residues" evidence="1">
    <location>
        <begin position="394"/>
        <end position="407"/>
    </location>
</feature>
<feature type="compositionally biased region" description="Polar residues" evidence="1">
    <location>
        <begin position="355"/>
        <end position="372"/>
    </location>
</feature>
<feature type="region of interest" description="Disordered" evidence="1">
    <location>
        <begin position="572"/>
        <end position="594"/>
    </location>
</feature>
<accession>A0AAV8RSK7</accession>
<evidence type="ECO:0000259" key="3">
    <source>
        <dbReference type="Pfam" id="PF25122"/>
    </source>
</evidence>
<dbReference type="Proteomes" id="UP001222027">
    <property type="component" value="Unassembled WGS sequence"/>
</dbReference>
<dbReference type="EMBL" id="JAQQAF010000002">
    <property type="protein sequence ID" value="KAJ8505519.1"/>
    <property type="molecule type" value="Genomic_DNA"/>
</dbReference>
<dbReference type="PANTHER" id="PTHR36308:SF1">
    <property type="entry name" value="DENTIN SIALOPHOSPHOPROTEIN-RELATED"/>
    <property type="match status" value="1"/>
</dbReference>
<protein>
    <recommendedName>
        <fullName evidence="3">DUF7815 domain-containing protein</fullName>
    </recommendedName>
</protein>
<evidence type="ECO:0000313" key="5">
    <source>
        <dbReference type="Proteomes" id="UP001222027"/>
    </source>
</evidence>
<feature type="region of interest" description="Disordered" evidence="1">
    <location>
        <begin position="186"/>
        <end position="208"/>
    </location>
</feature>
<feature type="transmembrane region" description="Helical" evidence="2">
    <location>
        <begin position="756"/>
        <end position="777"/>
    </location>
</feature>
<feature type="domain" description="DUF7815" evidence="3">
    <location>
        <begin position="52"/>
        <end position="77"/>
    </location>
</feature>
<feature type="compositionally biased region" description="Polar residues" evidence="1">
    <location>
        <begin position="574"/>
        <end position="593"/>
    </location>
</feature>
<evidence type="ECO:0000256" key="1">
    <source>
        <dbReference type="SAM" id="MobiDB-lite"/>
    </source>
</evidence>
<keyword evidence="2" id="KW-1133">Transmembrane helix</keyword>
<dbReference type="Pfam" id="PF25122">
    <property type="entry name" value="DUF7815"/>
    <property type="match status" value="1"/>
</dbReference>
<feature type="region of interest" description="Disordered" evidence="1">
    <location>
        <begin position="512"/>
        <end position="545"/>
    </location>
</feature>
<sequence length="818" mass="88887">MAFEIPSSLIREIQAGLRREAGFPSYDPDDPSLPSLPSVEDAVAALDPDLPPSLRCGRCRGGLLRGLRSTICIYCGADRGKEGYSHSISFNSTVACRKLLDYLGLDGSEAVLLDMEPSGSASNTGQATPKGELVLSDLLNLVLRWPSDKGDVEHNATVAMPSPDTYALSLAGVDLDNFFSDKRRETTSFVAPQPDGKKMPRENTDTKSHAFSGSENFAAFENLQTTDKKTNSLGNDFGDSFAVWDAGFQSAGTKSMEASPISFDHFQDSSVHDLAHASRTGATIDQLESIEMFDKSDPPSVNEQFQADLWPIENVNMYASDPLNHEIHNVTENSVSNNVSSIGIDDFSVQENLWPTSSTKESETSIPTNSNEDSFDAWKGFTSSIEARGSSSSPATATGTELTWPSHSSETKAVDIFPASSEKELSNIKSVDGNNNSNDDWQDFASFEGKGSSTSLGTQSGMAIFEHPGEVKSVDPLHTSSKMESDSFTTMDIIHDSSAAWPDFTGSSEALGKSFNQSSQNGVDSLKSSSETVAVDPWSTGNSKDLDKNMPLNNYDDSFNDWQDFIGFAEAPKRSSNLGTPSGPTLLEQPSETKSVDLLSTEGKTELTNEHDDSFDDWKDFSSSIEVKGSSSSSGEQYKATLFGYSSTTDSTQEQNMKFGTDLQTDIFLNQLEGQKGYPDGKDIQLDVLTSDRVNGMDQKTATDPHSKMWEMKRTVESSNANPILESAKSDVEKSSSQIPDLSFMLFYWVNNIQELVFMVMTSGLLVYLVITVQFGVGARADREMVFFLESSTNCSVRLVAVAATSCVVGTYLALDEQ</sequence>
<dbReference type="InterPro" id="IPR056717">
    <property type="entry name" value="DUF7815"/>
</dbReference>